<evidence type="ECO:0000256" key="5">
    <source>
        <dbReference type="ARBA" id="ARBA00022833"/>
    </source>
</evidence>
<proteinExistence type="predicted"/>
<keyword evidence="3" id="KW-0677">Repeat</keyword>
<dbReference type="PANTHER" id="PTHR24394">
    <property type="entry name" value="ZINC FINGER PROTEIN"/>
    <property type="match status" value="1"/>
</dbReference>
<keyword evidence="6" id="KW-0805">Transcription regulation</keyword>
<evidence type="ECO:0000256" key="7">
    <source>
        <dbReference type="ARBA" id="ARBA00023163"/>
    </source>
</evidence>
<protein>
    <recommendedName>
        <fullName evidence="11">C2H2-type domain-containing protein</fullName>
    </recommendedName>
</protein>
<organism evidence="12 13">
    <name type="scientific">Oedothorax gibbosus</name>
    <dbReference type="NCBI Taxonomy" id="931172"/>
    <lineage>
        <taxon>Eukaryota</taxon>
        <taxon>Metazoa</taxon>
        <taxon>Ecdysozoa</taxon>
        <taxon>Arthropoda</taxon>
        <taxon>Chelicerata</taxon>
        <taxon>Arachnida</taxon>
        <taxon>Araneae</taxon>
        <taxon>Araneomorphae</taxon>
        <taxon>Entelegynae</taxon>
        <taxon>Araneoidea</taxon>
        <taxon>Linyphiidae</taxon>
        <taxon>Erigoninae</taxon>
        <taxon>Oedothorax</taxon>
    </lineage>
</organism>
<keyword evidence="4 9" id="KW-0863">Zinc-finger</keyword>
<feature type="domain" description="C2H2-type" evidence="11">
    <location>
        <begin position="84"/>
        <end position="111"/>
    </location>
</feature>
<dbReference type="PROSITE" id="PS50157">
    <property type="entry name" value="ZINC_FINGER_C2H2_2"/>
    <property type="match status" value="5"/>
</dbReference>
<dbReference type="FunFam" id="3.30.160.60:FF:000621">
    <property type="entry name" value="FLT3-interacting zinc finger 1"/>
    <property type="match status" value="1"/>
</dbReference>
<dbReference type="Pfam" id="PF00096">
    <property type="entry name" value="zf-C2H2"/>
    <property type="match status" value="4"/>
</dbReference>
<comment type="subcellular location">
    <subcellularLocation>
        <location evidence="1">Nucleus</location>
    </subcellularLocation>
</comment>
<feature type="domain" description="C2H2-type" evidence="11">
    <location>
        <begin position="176"/>
        <end position="203"/>
    </location>
</feature>
<name>A0AAV6UE35_9ARAC</name>
<evidence type="ECO:0000256" key="3">
    <source>
        <dbReference type="ARBA" id="ARBA00022737"/>
    </source>
</evidence>
<dbReference type="GO" id="GO:0000981">
    <property type="term" value="F:DNA-binding transcription factor activity, RNA polymerase II-specific"/>
    <property type="evidence" value="ECO:0007669"/>
    <property type="project" value="TreeGrafter"/>
</dbReference>
<dbReference type="PROSITE" id="PS00028">
    <property type="entry name" value="ZINC_FINGER_C2H2_1"/>
    <property type="match status" value="5"/>
</dbReference>
<feature type="region of interest" description="Disordered" evidence="10">
    <location>
        <begin position="1"/>
        <end position="24"/>
    </location>
</feature>
<comment type="caution">
    <text evidence="12">The sequence shown here is derived from an EMBL/GenBank/DDBJ whole genome shotgun (WGS) entry which is preliminary data.</text>
</comment>
<feature type="domain" description="C2H2-type" evidence="11">
    <location>
        <begin position="204"/>
        <end position="231"/>
    </location>
</feature>
<evidence type="ECO:0000256" key="1">
    <source>
        <dbReference type="ARBA" id="ARBA00004123"/>
    </source>
</evidence>
<dbReference type="FunFam" id="3.30.160.60:FF:001498">
    <property type="entry name" value="Zinc finger protein 404"/>
    <property type="match status" value="1"/>
</dbReference>
<evidence type="ECO:0000256" key="6">
    <source>
        <dbReference type="ARBA" id="ARBA00023015"/>
    </source>
</evidence>
<dbReference type="SMART" id="SM00355">
    <property type="entry name" value="ZnF_C2H2"/>
    <property type="match status" value="5"/>
</dbReference>
<dbReference type="FunFam" id="3.30.160.60:FF:001927">
    <property type="entry name" value="Zinc finger protein 1184"/>
    <property type="match status" value="1"/>
</dbReference>
<feature type="domain" description="C2H2-type" evidence="11">
    <location>
        <begin position="148"/>
        <end position="175"/>
    </location>
</feature>
<dbReference type="InterPro" id="IPR013087">
    <property type="entry name" value="Znf_C2H2_type"/>
</dbReference>
<keyword evidence="7" id="KW-0804">Transcription</keyword>
<accession>A0AAV6UE35</accession>
<dbReference type="AlphaFoldDB" id="A0AAV6UE35"/>
<feature type="domain" description="C2H2-type" evidence="11">
    <location>
        <begin position="120"/>
        <end position="147"/>
    </location>
</feature>
<dbReference type="GO" id="GO:0003677">
    <property type="term" value="F:DNA binding"/>
    <property type="evidence" value="ECO:0007669"/>
    <property type="project" value="UniProtKB-KW"/>
</dbReference>
<dbReference type="InterPro" id="IPR036236">
    <property type="entry name" value="Znf_C2H2_sf"/>
</dbReference>
<evidence type="ECO:0000256" key="8">
    <source>
        <dbReference type="ARBA" id="ARBA00023242"/>
    </source>
</evidence>
<dbReference type="SUPFAM" id="SSF57667">
    <property type="entry name" value="beta-beta-alpha zinc fingers"/>
    <property type="match status" value="3"/>
</dbReference>
<dbReference type="FunFam" id="3.30.160.60:FF:000290">
    <property type="entry name" value="Zinc finger protein 697 isoform X1"/>
    <property type="match status" value="1"/>
</dbReference>
<evidence type="ECO:0000313" key="13">
    <source>
        <dbReference type="Proteomes" id="UP000827092"/>
    </source>
</evidence>
<feature type="compositionally biased region" description="Basic and acidic residues" evidence="10">
    <location>
        <begin position="1"/>
        <end position="10"/>
    </location>
</feature>
<evidence type="ECO:0000256" key="4">
    <source>
        <dbReference type="ARBA" id="ARBA00022771"/>
    </source>
</evidence>
<dbReference type="GO" id="GO:0008270">
    <property type="term" value="F:zinc ion binding"/>
    <property type="evidence" value="ECO:0007669"/>
    <property type="project" value="UniProtKB-KW"/>
</dbReference>
<dbReference type="Proteomes" id="UP000827092">
    <property type="component" value="Unassembled WGS sequence"/>
</dbReference>
<reference evidence="12 13" key="1">
    <citation type="journal article" date="2022" name="Nat. Ecol. Evol.">
        <title>A masculinizing supergene underlies an exaggerated male reproductive morph in a spider.</title>
        <authorList>
            <person name="Hendrickx F."/>
            <person name="De Corte Z."/>
            <person name="Sonet G."/>
            <person name="Van Belleghem S.M."/>
            <person name="Kostlbacher S."/>
            <person name="Vangestel C."/>
        </authorList>
    </citation>
    <scope>NUCLEOTIDE SEQUENCE [LARGE SCALE GENOMIC DNA]</scope>
    <source>
        <strain evidence="12">W744_W776</strain>
    </source>
</reference>
<evidence type="ECO:0000256" key="2">
    <source>
        <dbReference type="ARBA" id="ARBA00022723"/>
    </source>
</evidence>
<evidence type="ECO:0000313" key="12">
    <source>
        <dbReference type="EMBL" id="KAG8182647.1"/>
    </source>
</evidence>
<dbReference type="Gene3D" id="3.30.160.60">
    <property type="entry name" value="Classic Zinc Finger"/>
    <property type="match status" value="5"/>
</dbReference>
<keyword evidence="13" id="KW-1185">Reference proteome</keyword>
<evidence type="ECO:0000259" key="11">
    <source>
        <dbReference type="PROSITE" id="PS50157"/>
    </source>
</evidence>
<sequence length="238" mass="27940">MSLKEDDAKARNASSQGASTAASSKKVLVKITYRLVESVNVENHQTPEVEGEVEIEDESTKKCELHPKRKCEKPHLKLVGKKPYKCDLCGKLFSQKRYLKQHHRTHQKPSEEEENEAKPFECQVCLKTFSQKRYLNQHYLIHSQEKPYQCEFCKKSFNDKSNLNHHYLIHKNEKPFVCEVCNKSFRQSGTLKTHYLVHTNDKHFYCDVCNQVFRHKCSLMRHYTFHSEEVGLPPKLNT</sequence>
<dbReference type="PANTHER" id="PTHR24394:SF29">
    <property type="entry name" value="MYONEURIN"/>
    <property type="match status" value="1"/>
</dbReference>
<evidence type="ECO:0000256" key="9">
    <source>
        <dbReference type="PROSITE-ProRule" id="PRU00042"/>
    </source>
</evidence>
<dbReference type="GO" id="GO:0005634">
    <property type="term" value="C:nucleus"/>
    <property type="evidence" value="ECO:0007669"/>
    <property type="project" value="UniProtKB-SubCell"/>
</dbReference>
<feature type="compositionally biased region" description="Low complexity" evidence="10">
    <location>
        <begin position="13"/>
        <end position="24"/>
    </location>
</feature>
<gene>
    <name evidence="12" type="ORF">JTE90_018483</name>
</gene>
<evidence type="ECO:0000256" key="10">
    <source>
        <dbReference type="SAM" id="MobiDB-lite"/>
    </source>
</evidence>
<dbReference type="Pfam" id="PF12874">
    <property type="entry name" value="zf-met"/>
    <property type="match status" value="1"/>
</dbReference>
<keyword evidence="5" id="KW-0862">Zinc</keyword>
<keyword evidence="8" id="KW-0539">Nucleus</keyword>
<keyword evidence="2" id="KW-0479">Metal-binding</keyword>
<dbReference type="EMBL" id="JAFNEN010000456">
    <property type="protein sequence ID" value="KAG8182647.1"/>
    <property type="molecule type" value="Genomic_DNA"/>
</dbReference>